<dbReference type="InterPro" id="IPR029058">
    <property type="entry name" value="AB_hydrolase_fold"/>
</dbReference>
<dbReference type="PRINTS" id="PR00111">
    <property type="entry name" value="ABHYDROLASE"/>
</dbReference>
<gene>
    <name evidence="3" type="ORF">FAK_17630</name>
</gene>
<feature type="domain" description="AB hydrolase-1" evidence="2">
    <location>
        <begin position="26"/>
        <end position="268"/>
    </location>
</feature>
<sequence length="284" mass="30950">MADPQVLHASGAGLGIQLHSWPGPEPPVVAVHGLTANGRCWETIARELAGGRRLVALDLRGRGGSDKPEHGYDLEHHCADLDGVLDDLGQERAVLMGHSLGAYISLAYAATRPQRVERLILVDGGAVLSPEQWGKVAQGIGPSLERLAQVYASVEDMLAQVRQAPFLQPWNQATENYYRYDCIKVPGGVRSGTSSATVAEERANLNKVDFSRFYSQVRCPVLVLRAGQGMLAPDQLVLPPDAAARLLRDLPQARLVELDRLNHFSIIFQPSPERAQAVREFLTA</sequence>
<dbReference type="PANTHER" id="PTHR43798">
    <property type="entry name" value="MONOACYLGLYCEROL LIPASE"/>
    <property type="match status" value="1"/>
</dbReference>
<dbReference type="PANTHER" id="PTHR43798:SF31">
    <property type="entry name" value="AB HYDROLASE SUPERFAMILY PROTEIN YCLE"/>
    <property type="match status" value="1"/>
</dbReference>
<evidence type="ECO:0000313" key="3">
    <source>
        <dbReference type="EMBL" id="BEQ14697.1"/>
    </source>
</evidence>
<dbReference type="RefSeq" id="WP_338606397.1">
    <property type="nucleotide sequence ID" value="NZ_AP028679.1"/>
</dbReference>
<dbReference type="AlphaFoldDB" id="A0AAU9F2P7"/>
<keyword evidence="1 3" id="KW-0378">Hydrolase</keyword>
<name>A0AAU9F2P7_9BACT</name>
<evidence type="ECO:0000259" key="2">
    <source>
        <dbReference type="Pfam" id="PF00561"/>
    </source>
</evidence>
<reference evidence="4" key="1">
    <citation type="journal article" date="2023" name="Arch. Microbiol.">
        <title>Desulfoferula mesophilus gen. nov. sp. nov., a mesophilic sulfate-reducing bacterium isolated from a brackish lake sediment.</title>
        <authorList>
            <person name="Watanabe T."/>
            <person name="Yabe T."/>
            <person name="Tsuji J.M."/>
            <person name="Fukui M."/>
        </authorList>
    </citation>
    <scope>NUCLEOTIDE SEQUENCE [LARGE SCALE GENOMIC DNA]</scope>
    <source>
        <strain evidence="4">12FAK</strain>
    </source>
</reference>
<dbReference type="EMBL" id="AP028679">
    <property type="protein sequence ID" value="BEQ14697.1"/>
    <property type="molecule type" value="Genomic_DNA"/>
</dbReference>
<accession>A0AAU9F2P7</accession>
<keyword evidence="4" id="KW-1185">Reference proteome</keyword>
<organism evidence="3 4">
    <name type="scientific">Desulfoferula mesophila</name>
    <dbReference type="NCBI Taxonomy" id="3058419"/>
    <lineage>
        <taxon>Bacteria</taxon>
        <taxon>Pseudomonadati</taxon>
        <taxon>Thermodesulfobacteriota</taxon>
        <taxon>Desulfarculia</taxon>
        <taxon>Desulfarculales</taxon>
        <taxon>Desulfarculaceae</taxon>
        <taxon>Desulfoferula</taxon>
    </lineage>
</organism>
<dbReference type="Gene3D" id="3.40.50.1820">
    <property type="entry name" value="alpha/beta hydrolase"/>
    <property type="match status" value="1"/>
</dbReference>
<proteinExistence type="predicted"/>
<dbReference type="KEGG" id="dmp:FAK_17630"/>
<dbReference type="SUPFAM" id="SSF53474">
    <property type="entry name" value="alpha/beta-Hydrolases"/>
    <property type="match status" value="1"/>
</dbReference>
<dbReference type="InterPro" id="IPR000073">
    <property type="entry name" value="AB_hydrolase_1"/>
</dbReference>
<dbReference type="Proteomes" id="UP001366166">
    <property type="component" value="Chromosome"/>
</dbReference>
<dbReference type="GO" id="GO:0016020">
    <property type="term" value="C:membrane"/>
    <property type="evidence" value="ECO:0007669"/>
    <property type="project" value="TreeGrafter"/>
</dbReference>
<dbReference type="InterPro" id="IPR050266">
    <property type="entry name" value="AB_hydrolase_sf"/>
</dbReference>
<evidence type="ECO:0000256" key="1">
    <source>
        <dbReference type="ARBA" id="ARBA00022801"/>
    </source>
</evidence>
<dbReference type="GO" id="GO:0016787">
    <property type="term" value="F:hydrolase activity"/>
    <property type="evidence" value="ECO:0007669"/>
    <property type="project" value="UniProtKB-KW"/>
</dbReference>
<protein>
    <submittedName>
        <fullName evidence="3">Alpha/beta hydrolase</fullName>
    </submittedName>
</protein>
<dbReference type="Pfam" id="PF00561">
    <property type="entry name" value="Abhydrolase_1"/>
    <property type="match status" value="1"/>
</dbReference>
<evidence type="ECO:0000313" key="4">
    <source>
        <dbReference type="Proteomes" id="UP001366166"/>
    </source>
</evidence>